<sequence length="161" mass="18322">MTPALRTSSGCSVFWGVIYLLTASTRMLNIRATAKTELPNAPTTSARRRPNVLFRCCCIMLALRPKRPMIMDTRWERTANASEAKERELPMWAITSSMANRSSVTTHMRISRKLLPEYRPIAPCAPRSYRCSDYSFWGTLPFSLAPLVIFENHRLQAAIKP</sequence>
<protein>
    <submittedName>
        <fullName evidence="1">Uncharacterized protein</fullName>
    </submittedName>
</protein>
<dbReference type="Proteomes" id="UP000008227">
    <property type="component" value="Chromosome 10"/>
</dbReference>
<dbReference type="Ensembl" id="ENSSSCT00000011837.2">
    <property type="protein sequence ID" value="ENSSSCP00000079819.1"/>
    <property type="gene ID" value="ENSSSCG00000010820.2"/>
</dbReference>
<reference evidence="1" key="2">
    <citation type="submission" date="2025-08" db="UniProtKB">
        <authorList>
            <consortium name="Ensembl"/>
        </authorList>
    </citation>
    <scope>IDENTIFICATION</scope>
</reference>
<reference evidence="1" key="1">
    <citation type="journal article" date="2020" name="Gigascience">
        <title>An improved pig reference genome sequence to enable pig genetics and genomics research.</title>
        <authorList>
            <person name="Warr A."/>
            <person name="Affara N."/>
            <person name="Aken B."/>
            <person name="Beiki H."/>
            <person name="Bickhart D.M."/>
            <person name="Billis K."/>
            <person name="Chow W."/>
            <person name="Eory L."/>
            <person name="Finlayson H.A."/>
            <person name="Flicek P."/>
            <person name="Giron C.G."/>
            <person name="Griffin D.K."/>
            <person name="Hall R."/>
            <person name="Hannum G."/>
            <person name="Hourlier T."/>
            <person name="Howe K."/>
            <person name="Hume D.A."/>
            <person name="Izuogu O."/>
            <person name="Kim K."/>
            <person name="Koren S."/>
            <person name="Liu H."/>
            <person name="Manchanda N."/>
            <person name="Martin F.J."/>
            <person name="Nonneman D.J."/>
            <person name="O'Connor R.E."/>
            <person name="Phillippy A.M."/>
            <person name="Rohrer G.A."/>
            <person name="Rosen B.D."/>
            <person name="Rund L.A."/>
            <person name="Sargent C.A."/>
            <person name="Schook L.B."/>
            <person name="Schroeder S.G."/>
            <person name="Schwartz A.S."/>
            <person name="Skinner B.M."/>
            <person name="Talbot R."/>
            <person name="Tseng E."/>
            <person name="Tuggle C.K."/>
            <person name="Watson M."/>
            <person name="Smith T.P.L."/>
            <person name="Archibald A.L."/>
        </authorList>
    </citation>
    <scope>NUCLEOTIDE SEQUENCE [LARGE SCALE GENOMIC DNA]</scope>
    <source>
        <strain evidence="1">Duroc</strain>
    </source>
</reference>
<reference evidence="1" key="3">
    <citation type="submission" date="2025-09" db="UniProtKB">
        <authorList>
            <consortium name="Ensembl"/>
        </authorList>
    </citation>
    <scope>IDENTIFICATION</scope>
</reference>
<organism evidence="1 2">
    <name type="scientific">Sus scrofa</name>
    <name type="common">Pig</name>
    <dbReference type="NCBI Taxonomy" id="9823"/>
    <lineage>
        <taxon>Eukaryota</taxon>
        <taxon>Metazoa</taxon>
        <taxon>Chordata</taxon>
        <taxon>Craniata</taxon>
        <taxon>Vertebrata</taxon>
        <taxon>Euteleostomi</taxon>
        <taxon>Mammalia</taxon>
        <taxon>Eutheria</taxon>
        <taxon>Laurasiatheria</taxon>
        <taxon>Artiodactyla</taxon>
        <taxon>Suina</taxon>
        <taxon>Suidae</taxon>
        <taxon>Sus</taxon>
    </lineage>
</organism>
<accession>A0A8W4FKG2</accession>
<keyword evidence="2" id="KW-1185">Reference proteome</keyword>
<name>A0A8W4FKG2_PIG</name>
<proteinExistence type="predicted"/>
<dbReference type="OMA" id="PMWAITS"/>
<evidence type="ECO:0000313" key="2">
    <source>
        <dbReference type="Proteomes" id="UP000008227"/>
    </source>
</evidence>
<dbReference type="AlphaFoldDB" id="A0A8W4FKG2"/>
<evidence type="ECO:0000313" key="1">
    <source>
        <dbReference type="Ensembl" id="ENSSSCP00000079819.1"/>
    </source>
</evidence>
<dbReference type="GeneTree" id="ENSGT00900000143215"/>